<feature type="region of interest" description="Disordered" evidence="1">
    <location>
        <begin position="160"/>
        <end position="187"/>
    </location>
</feature>
<reference evidence="2" key="1">
    <citation type="submission" date="2021-03" db="EMBL/GenBank/DDBJ databases">
        <authorList>
            <person name="Tran Van P."/>
        </authorList>
    </citation>
    <scope>NUCLEOTIDE SEQUENCE</scope>
</reference>
<protein>
    <submittedName>
        <fullName evidence="2">Uncharacterized protein</fullName>
    </submittedName>
</protein>
<evidence type="ECO:0000313" key="3">
    <source>
        <dbReference type="Proteomes" id="UP001153148"/>
    </source>
</evidence>
<evidence type="ECO:0000256" key="1">
    <source>
        <dbReference type="SAM" id="MobiDB-lite"/>
    </source>
</evidence>
<proteinExistence type="predicted"/>
<feature type="compositionally biased region" description="Low complexity" evidence="1">
    <location>
        <begin position="164"/>
        <end position="180"/>
    </location>
</feature>
<name>A0ABN7P089_TIMPD</name>
<gene>
    <name evidence="2" type="ORF">TPAB3V08_LOCUS7464</name>
</gene>
<comment type="caution">
    <text evidence="2">The sequence shown here is derived from an EMBL/GenBank/DDBJ whole genome shotgun (WGS) entry which is preliminary data.</text>
</comment>
<feature type="non-terminal residue" evidence="2">
    <location>
        <position position="1"/>
    </location>
</feature>
<organism evidence="2 3">
    <name type="scientific">Timema podura</name>
    <name type="common">Walking stick</name>
    <dbReference type="NCBI Taxonomy" id="61482"/>
    <lineage>
        <taxon>Eukaryota</taxon>
        <taxon>Metazoa</taxon>
        <taxon>Ecdysozoa</taxon>
        <taxon>Arthropoda</taxon>
        <taxon>Hexapoda</taxon>
        <taxon>Insecta</taxon>
        <taxon>Pterygota</taxon>
        <taxon>Neoptera</taxon>
        <taxon>Polyneoptera</taxon>
        <taxon>Phasmatodea</taxon>
        <taxon>Timematodea</taxon>
        <taxon>Timematoidea</taxon>
        <taxon>Timematidae</taxon>
        <taxon>Timema</taxon>
    </lineage>
</organism>
<keyword evidence="3" id="KW-1185">Reference proteome</keyword>
<accession>A0ABN7P089</accession>
<dbReference type="Proteomes" id="UP001153148">
    <property type="component" value="Unassembled WGS sequence"/>
</dbReference>
<sequence>AAGGLHAEAGTPGGPSARAGLGGAAGSGAGGGLYSQAEVGGGGPAAAAGIGGIADCQALLCCSVEELSSDNEELCCELQTSVFHNPFRIDGSMPQRVTLMLDWIAGDGEIEVQTPVGNGPTDPWLGSPALTGEGGVLYSGYNKGGGGYAAGAGLGGANGPPQYVSSSSSSSSSSSASSSVSGGGGAIIQIPHHHQKHKHVNRKGPEYFNDVFNVSTGACTLSGQLTCCATDH</sequence>
<dbReference type="EMBL" id="CAJPIN010012584">
    <property type="protein sequence ID" value="CAG2060508.1"/>
    <property type="molecule type" value="Genomic_DNA"/>
</dbReference>
<feature type="non-terminal residue" evidence="2">
    <location>
        <position position="232"/>
    </location>
</feature>
<evidence type="ECO:0000313" key="2">
    <source>
        <dbReference type="EMBL" id="CAG2060508.1"/>
    </source>
</evidence>